<evidence type="ECO:0000259" key="3">
    <source>
        <dbReference type="Pfam" id="PF11954"/>
    </source>
</evidence>
<dbReference type="Proteomes" id="UP000278756">
    <property type="component" value="Chromosome 1"/>
</dbReference>
<dbReference type="InterPro" id="IPR001466">
    <property type="entry name" value="Beta-lactam-related"/>
</dbReference>
<dbReference type="EC" id="3.5.2.6" evidence="4"/>
<dbReference type="InterPro" id="IPR021860">
    <property type="entry name" value="Peptidase_S12_Pab87-rel_C"/>
</dbReference>
<dbReference type="InterPro" id="IPR006311">
    <property type="entry name" value="TAT_signal"/>
</dbReference>
<gene>
    <name evidence="4" type="ORF">EM6_0422</name>
</gene>
<proteinExistence type="predicted"/>
<reference evidence="5" key="2">
    <citation type="journal article" date="2017" name="Plant Physiol. Biochem.">
        <title>Differential oxidative and antioxidative response of duckweed Lemna minor toward plant growth promoting/inhibiting bacteria.</title>
        <authorList>
            <person name="Ishizawa H."/>
            <person name="Kuroda M."/>
            <person name="Morikawa M."/>
            <person name="Ike M."/>
        </authorList>
    </citation>
    <scope>NUCLEOTIDE SEQUENCE [LARGE SCALE GENOMIC DNA]</scope>
    <source>
        <strain evidence="5">M6</strain>
    </source>
</reference>
<dbReference type="RefSeq" id="WP_172961105.1">
    <property type="nucleotide sequence ID" value="NZ_AP018827.1"/>
</dbReference>
<organism evidence="4 5">
    <name type="scientific">Asticcacaulis excentricus</name>
    <dbReference type="NCBI Taxonomy" id="78587"/>
    <lineage>
        <taxon>Bacteria</taxon>
        <taxon>Pseudomonadati</taxon>
        <taxon>Pseudomonadota</taxon>
        <taxon>Alphaproteobacteria</taxon>
        <taxon>Caulobacterales</taxon>
        <taxon>Caulobacteraceae</taxon>
        <taxon>Asticcacaulis</taxon>
    </lineage>
</organism>
<evidence type="ECO:0000313" key="5">
    <source>
        <dbReference type="Proteomes" id="UP000278756"/>
    </source>
</evidence>
<reference evidence="5" key="1">
    <citation type="journal article" date="2017" name="Biotechnol. Biofuels">
        <title>Evaluation of environmental bacterial communities as a factor affecting the growth of duckweed Lemna minor.</title>
        <authorList>
            <person name="Ishizawa H."/>
            <person name="Kuroda M."/>
            <person name="Morikawa M."/>
            <person name="Ike M."/>
        </authorList>
    </citation>
    <scope>NUCLEOTIDE SEQUENCE [LARGE SCALE GENOMIC DNA]</scope>
    <source>
        <strain evidence="5">M6</strain>
    </source>
</reference>
<dbReference type="SUPFAM" id="SSF56601">
    <property type="entry name" value="beta-lactamase/transpeptidase-like"/>
    <property type="match status" value="1"/>
</dbReference>
<evidence type="ECO:0000256" key="1">
    <source>
        <dbReference type="SAM" id="SignalP"/>
    </source>
</evidence>
<feature type="signal peptide" evidence="1">
    <location>
        <begin position="1"/>
        <end position="26"/>
    </location>
</feature>
<feature type="domain" description="Peptidase S12 Pab87-related C-terminal" evidence="3">
    <location>
        <begin position="416"/>
        <end position="521"/>
    </location>
</feature>
<protein>
    <submittedName>
        <fullName evidence="4">Beta-lactamase</fullName>
        <ecNumber evidence="4">3.5.2.6</ecNumber>
    </submittedName>
</protein>
<keyword evidence="1" id="KW-0732">Signal</keyword>
<dbReference type="Pfam" id="PF00144">
    <property type="entry name" value="Beta-lactamase"/>
    <property type="match status" value="1"/>
</dbReference>
<dbReference type="PANTHER" id="PTHR46825">
    <property type="entry name" value="D-ALANYL-D-ALANINE-CARBOXYPEPTIDASE/ENDOPEPTIDASE AMPH"/>
    <property type="match status" value="1"/>
</dbReference>
<sequence length="523" mass="56434">MLRTDRRSFLTLTAGLAAATALPAVAQTSDTAQIDAIVEAFMEKLALPGVAVAVIRPGQPDYVKGYGVRTLGKPDKVDVHTQFGVASNTKAFTAAALALLVEEKKVEWDAPVVRYIPEFKMYDSALTPLVTVRDLLSHRAGLGLGQGDLMLFPASDHTREDQLKGVQFLKPQYPFRSGYAYNNVMFTIAGLVIERVSGQTYERFVTERLLTPLGMADTVLGWPNVTGSNVAGRHARLTGPLRGMGDYKVVLPEETLSFSPAAGLVTSVTGILPWLHTQLKKGVMPNGQRLFSEASSREMWKPNTMVGAGMGPTSEMPTAALFRTYGLGWFIQDYRGLRLVSHSGGLVGQVTQQALLPEKGIAVAVYTNVEDGASGQIRNAILDLLIGAPTYDWLKAAVEGTAKAADKALADAPKAQPGGPSLPLSAYAGTYRDAWYGDVTVAVSGKGKTARLTLDFTRTPRLKGPLEVFGPDVFRTRFPVGWGEDAVVTFEVKDGKVAGMKLVAYSPLADFSFDYQDLDLRKI</sequence>
<dbReference type="InterPro" id="IPR050491">
    <property type="entry name" value="AmpC-like"/>
</dbReference>
<accession>A0A3G9G6G6</accession>
<dbReference type="EMBL" id="AP018827">
    <property type="protein sequence ID" value="BBF79848.1"/>
    <property type="molecule type" value="Genomic_DNA"/>
</dbReference>
<keyword evidence="4" id="KW-0378">Hydrolase</keyword>
<dbReference type="InterPro" id="IPR012338">
    <property type="entry name" value="Beta-lactam/transpept-like"/>
</dbReference>
<dbReference type="PANTHER" id="PTHR46825:SF15">
    <property type="entry name" value="BETA-LACTAMASE-RELATED DOMAIN-CONTAINING PROTEIN"/>
    <property type="match status" value="1"/>
</dbReference>
<dbReference type="Gene3D" id="3.40.710.10">
    <property type="entry name" value="DD-peptidase/beta-lactamase superfamily"/>
    <property type="match status" value="1"/>
</dbReference>
<dbReference type="Gene3D" id="2.40.128.600">
    <property type="match status" value="1"/>
</dbReference>
<name>A0A3G9G6G6_9CAUL</name>
<dbReference type="Pfam" id="PF11954">
    <property type="entry name" value="DUF3471"/>
    <property type="match status" value="1"/>
</dbReference>
<dbReference type="AlphaFoldDB" id="A0A3G9G6G6"/>
<feature type="chain" id="PRO_5018133439" evidence="1">
    <location>
        <begin position="27"/>
        <end position="523"/>
    </location>
</feature>
<evidence type="ECO:0000259" key="2">
    <source>
        <dbReference type="Pfam" id="PF00144"/>
    </source>
</evidence>
<dbReference type="PROSITE" id="PS51318">
    <property type="entry name" value="TAT"/>
    <property type="match status" value="1"/>
</dbReference>
<evidence type="ECO:0000313" key="4">
    <source>
        <dbReference type="EMBL" id="BBF79848.1"/>
    </source>
</evidence>
<dbReference type="GO" id="GO:0008800">
    <property type="term" value="F:beta-lactamase activity"/>
    <property type="evidence" value="ECO:0007669"/>
    <property type="project" value="UniProtKB-EC"/>
</dbReference>
<feature type="domain" description="Beta-lactamase-related" evidence="2">
    <location>
        <begin position="34"/>
        <end position="385"/>
    </location>
</feature>